<evidence type="ECO:0000256" key="1">
    <source>
        <dbReference type="SAM" id="MobiDB-lite"/>
    </source>
</evidence>
<feature type="signal peptide" evidence="2">
    <location>
        <begin position="1"/>
        <end position="23"/>
    </location>
</feature>
<protein>
    <submittedName>
        <fullName evidence="3">Uncharacterized protein</fullName>
    </submittedName>
</protein>
<evidence type="ECO:0000313" key="4">
    <source>
        <dbReference type="Proteomes" id="UP000398389"/>
    </source>
</evidence>
<feature type="compositionally biased region" description="Polar residues" evidence="1">
    <location>
        <begin position="79"/>
        <end position="88"/>
    </location>
</feature>
<evidence type="ECO:0000313" key="3">
    <source>
        <dbReference type="EMBL" id="VVT53189.1"/>
    </source>
</evidence>
<gene>
    <name evidence="3" type="ORF">SAPINGB_P003448</name>
</gene>
<dbReference type="RefSeq" id="XP_031854057.1">
    <property type="nucleotide sequence ID" value="XM_031998166.1"/>
</dbReference>
<organism evidence="3 4">
    <name type="scientific">Magnusiomyces paraingens</name>
    <dbReference type="NCBI Taxonomy" id="2606893"/>
    <lineage>
        <taxon>Eukaryota</taxon>
        <taxon>Fungi</taxon>
        <taxon>Dikarya</taxon>
        <taxon>Ascomycota</taxon>
        <taxon>Saccharomycotina</taxon>
        <taxon>Dipodascomycetes</taxon>
        <taxon>Dipodascales</taxon>
        <taxon>Dipodascaceae</taxon>
        <taxon>Magnusiomyces</taxon>
    </lineage>
</organism>
<dbReference type="Proteomes" id="UP000398389">
    <property type="component" value="Unassembled WGS sequence"/>
</dbReference>
<feature type="compositionally biased region" description="Low complexity" evidence="1">
    <location>
        <begin position="89"/>
        <end position="102"/>
    </location>
</feature>
<dbReference type="EMBL" id="CABVLU010000003">
    <property type="protein sequence ID" value="VVT53189.1"/>
    <property type="molecule type" value="Genomic_DNA"/>
</dbReference>
<evidence type="ECO:0000256" key="2">
    <source>
        <dbReference type="SAM" id="SignalP"/>
    </source>
</evidence>
<dbReference type="AlphaFoldDB" id="A0A5E8BRS3"/>
<feature type="region of interest" description="Disordered" evidence="1">
    <location>
        <begin position="79"/>
        <end position="114"/>
    </location>
</feature>
<name>A0A5E8BRS3_9ASCO</name>
<proteinExistence type="predicted"/>
<feature type="chain" id="PRO_5022701795" evidence="2">
    <location>
        <begin position="24"/>
        <end position="340"/>
    </location>
</feature>
<dbReference type="GeneID" id="43582266"/>
<reference evidence="3 4" key="1">
    <citation type="submission" date="2019-09" db="EMBL/GenBank/DDBJ databases">
        <authorList>
            <person name="Brejova B."/>
        </authorList>
    </citation>
    <scope>NUCLEOTIDE SEQUENCE [LARGE SCALE GENOMIC DNA]</scope>
</reference>
<keyword evidence="4" id="KW-1185">Reference proteome</keyword>
<keyword evidence="2" id="KW-0732">Signal</keyword>
<sequence length="340" mass="36226">MVNINLSQIYLLAVLFSLVTASAETTTPYQDKSVNTLVEGSSVKTLDTSTLPLSSSFNLRSVSPTITQKTSIDTLGASTASHSNLNVPSKTSKSTSVVSSSVKKTEQSPSRVTTTETEEIFSILPIGTPIVDLKGDYSESDMRLSIKSTKHSVQNLLYSFPLSSETETIPSGSQAMSSAQFNQFESPITTKRFYSILPIDTAALEVAEFDGIETNNPKAYNNRVYQRQLNEATNLEEPETISEGPLSSSEIEIESDSVPIYQSDPIASPTGVTEAIFPESSSILSTPLSDGEISDSLPSPVNSNLTSQGLPTVAIATGGVSQKSSTFFAGIVALISILLL</sequence>
<accession>A0A5E8BRS3</accession>